<evidence type="ECO:0000256" key="3">
    <source>
        <dbReference type="ARBA" id="ARBA00012438"/>
    </source>
</evidence>
<keyword evidence="10 11" id="KW-0472">Membrane</keyword>
<dbReference type="GO" id="GO:0005886">
    <property type="term" value="C:plasma membrane"/>
    <property type="evidence" value="ECO:0007669"/>
    <property type="project" value="UniProtKB-SubCell"/>
</dbReference>
<comment type="caution">
    <text evidence="13">The sequence shown here is derived from an EMBL/GenBank/DDBJ whole genome shotgun (WGS) entry which is preliminary data.</text>
</comment>
<evidence type="ECO:0000256" key="6">
    <source>
        <dbReference type="ARBA" id="ARBA00022692"/>
    </source>
</evidence>
<dbReference type="Proteomes" id="UP000824056">
    <property type="component" value="Unassembled WGS sequence"/>
</dbReference>
<keyword evidence="8 11" id="KW-1133">Transmembrane helix</keyword>
<organism evidence="13 14">
    <name type="scientific">Candidatus Blautia pullicola</name>
    <dbReference type="NCBI Taxonomy" id="2838498"/>
    <lineage>
        <taxon>Bacteria</taxon>
        <taxon>Bacillati</taxon>
        <taxon>Bacillota</taxon>
        <taxon>Clostridia</taxon>
        <taxon>Lachnospirales</taxon>
        <taxon>Lachnospiraceae</taxon>
        <taxon>Blautia</taxon>
    </lineage>
</organism>
<dbReference type="InterPro" id="IPR003594">
    <property type="entry name" value="HATPase_dom"/>
</dbReference>
<evidence type="ECO:0000313" key="14">
    <source>
        <dbReference type="Proteomes" id="UP000824056"/>
    </source>
</evidence>
<dbReference type="EC" id="2.7.13.3" evidence="3"/>
<dbReference type="AlphaFoldDB" id="A0A9D2FR07"/>
<dbReference type="GO" id="GO:0000155">
    <property type="term" value="F:phosphorelay sensor kinase activity"/>
    <property type="evidence" value="ECO:0007669"/>
    <property type="project" value="TreeGrafter"/>
</dbReference>
<evidence type="ECO:0000259" key="12">
    <source>
        <dbReference type="PROSITE" id="PS50109"/>
    </source>
</evidence>
<dbReference type="PRINTS" id="PR00344">
    <property type="entry name" value="BCTRLSENSOR"/>
</dbReference>
<protein>
    <recommendedName>
        <fullName evidence="3">histidine kinase</fullName>
        <ecNumber evidence="3">2.7.13.3</ecNumber>
    </recommendedName>
</protein>
<evidence type="ECO:0000256" key="2">
    <source>
        <dbReference type="ARBA" id="ARBA00004651"/>
    </source>
</evidence>
<dbReference type="EMBL" id="DXBG01000099">
    <property type="protein sequence ID" value="HIZ65071.1"/>
    <property type="molecule type" value="Genomic_DNA"/>
</dbReference>
<dbReference type="InterPro" id="IPR004358">
    <property type="entry name" value="Sig_transdc_His_kin-like_C"/>
</dbReference>
<dbReference type="GO" id="GO:0004721">
    <property type="term" value="F:phosphoprotein phosphatase activity"/>
    <property type="evidence" value="ECO:0007669"/>
    <property type="project" value="TreeGrafter"/>
</dbReference>
<evidence type="ECO:0000256" key="5">
    <source>
        <dbReference type="ARBA" id="ARBA00022679"/>
    </source>
</evidence>
<keyword evidence="7 13" id="KW-0418">Kinase</keyword>
<name>A0A9D2FR07_9FIRM</name>
<sequence>MTWKSYGKDKMQILLFQAFCAIFSFLYFYAAGVELAVLLLFYIAWAVVLAIYFLRDYRARKNYFDKIAATLEGLDKPYLMAQLMPDSWRLEDGLYREILRVSNKSAVDEVHHLEREQKEYREFMENWIHEVKLPITAIQLICHNHKTPETRRIQEETEILYQDVERALFYARSDQVYQDYMIRPINLRETVYQAIDRNRVCLQRNQMELQIEIPDRMQVYCDDKWLIFLLGQVFFNAVKYKKEEYGPGKIQIHAQRMGTQTCLKIRDKGMGIPDQEIDRIFEKGFTGSNGRRRQYSTGMGLYLCKKLCRKLGISIEAESREGEYTEILLYFPDDSSFFARKN</sequence>
<evidence type="ECO:0000256" key="9">
    <source>
        <dbReference type="ARBA" id="ARBA00023012"/>
    </source>
</evidence>
<keyword evidence="5" id="KW-0808">Transferase</keyword>
<dbReference type="GO" id="GO:0016036">
    <property type="term" value="P:cellular response to phosphate starvation"/>
    <property type="evidence" value="ECO:0007669"/>
    <property type="project" value="TreeGrafter"/>
</dbReference>
<dbReference type="SMART" id="SM00387">
    <property type="entry name" value="HATPase_c"/>
    <property type="match status" value="1"/>
</dbReference>
<dbReference type="SUPFAM" id="SSF55874">
    <property type="entry name" value="ATPase domain of HSP90 chaperone/DNA topoisomerase II/histidine kinase"/>
    <property type="match status" value="1"/>
</dbReference>
<reference evidence="13" key="2">
    <citation type="submission" date="2021-04" db="EMBL/GenBank/DDBJ databases">
        <authorList>
            <person name="Gilroy R."/>
        </authorList>
    </citation>
    <scope>NUCLEOTIDE SEQUENCE</scope>
    <source>
        <strain evidence="13">1068</strain>
    </source>
</reference>
<comment type="catalytic activity">
    <reaction evidence="1">
        <text>ATP + protein L-histidine = ADP + protein N-phospho-L-histidine.</text>
        <dbReference type="EC" id="2.7.13.3"/>
    </reaction>
</comment>
<evidence type="ECO:0000256" key="1">
    <source>
        <dbReference type="ARBA" id="ARBA00000085"/>
    </source>
</evidence>
<reference evidence="13" key="1">
    <citation type="journal article" date="2021" name="PeerJ">
        <title>Extensive microbial diversity within the chicken gut microbiome revealed by metagenomics and culture.</title>
        <authorList>
            <person name="Gilroy R."/>
            <person name="Ravi A."/>
            <person name="Getino M."/>
            <person name="Pursley I."/>
            <person name="Horton D.L."/>
            <person name="Alikhan N.F."/>
            <person name="Baker D."/>
            <person name="Gharbi K."/>
            <person name="Hall N."/>
            <person name="Watson M."/>
            <person name="Adriaenssens E.M."/>
            <person name="Foster-Nyarko E."/>
            <person name="Jarju S."/>
            <person name="Secka A."/>
            <person name="Antonio M."/>
            <person name="Oren A."/>
            <person name="Chaudhuri R.R."/>
            <person name="La Ragione R."/>
            <person name="Hildebrand F."/>
            <person name="Pallen M.J."/>
        </authorList>
    </citation>
    <scope>NUCLEOTIDE SEQUENCE</scope>
    <source>
        <strain evidence="13">1068</strain>
    </source>
</reference>
<keyword evidence="9" id="KW-0902">Two-component regulatory system</keyword>
<dbReference type="InterPro" id="IPR005467">
    <property type="entry name" value="His_kinase_dom"/>
</dbReference>
<evidence type="ECO:0000256" key="10">
    <source>
        <dbReference type="ARBA" id="ARBA00023136"/>
    </source>
</evidence>
<dbReference type="PANTHER" id="PTHR45453:SF2">
    <property type="entry name" value="HISTIDINE KINASE"/>
    <property type="match status" value="1"/>
</dbReference>
<dbReference type="InterPro" id="IPR050351">
    <property type="entry name" value="BphY/WalK/GraS-like"/>
</dbReference>
<accession>A0A9D2FR07</accession>
<evidence type="ECO:0000313" key="13">
    <source>
        <dbReference type="EMBL" id="HIZ65071.1"/>
    </source>
</evidence>
<feature type="transmembrane region" description="Helical" evidence="11">
    <location>
        <begin position="12"/>
        <end position="29"/>
    </location>
</feature>
<evidence type="ECO:0000256" key="4">
    <source>
        <dbReference type="ARBA" id="ARBA00022475"/>
    </source>
</evidence>
<evidence type="ECO:0000256" key="8">
    <source>
        <dbReference type="ARBA" id="ARBA00022989"/>
    </source>
</evidence>
<gene>
    <name evidence="13" type="ORF">H9809_04080</name>
</gene>
<dbReference type="PROSITE" id="PS50109">
    <property type="entry name" value="HIS_KIN"/>
    <property type="match status" value="1"/>
</dbReference>
<feature type="domain" description="Histidine kinase" evidence="12">
    <location>
        <begin position="126"/>
        <end position="335"/>
    </location>
</feature>
<dbReference type="Gene3D" id="3.30.565.10">
    <property type="entry name" value="Histidine kinase-like ATPase, C-terminal domain"/>
    <property type="match status" value="1"/>
</dbReference>
<comment type="subcellular location">
    <subcellularLocation>
        <location evidence="2">Cell membrane</location>
        <topology evidence="2">Multi-pass membrane protein</topology>
    </subcellularLocation>
</comment>
<dbReference type="InterPro" id="IPR036890">
    <property type="entry name" value="HATPase_C_sf"/>
</dbReference>
<feature type="transmembrane region" description="Helical" evidence="11">
    <location>
        <begin position="35"/>
        <end position="54"/>
    </location>
</feature>
<dbReference type="PANTHER" id="PTHR45453">
    <property type="entry name" value="PHOSPHATE REGULON SENSOR PROTEIN PHOR"/>
    <property type="match status" value="1"/>
</dbReference>
<keyword evidence="4" id="KW-1003">Cell membrane</keyword>
<keyword evidence="6 11" id="KW-0812">Transmembrane</keyword>
<evidence type="ECO:0000256" key="11">
    <source>
        <dbReference type="SAM" id="Phobius"/>
    </source>
</evidence>
<dbReference type="Pfam" id="PF02518">
    <property type="entry name" value="HATPase_c"/>
    <property type="match status" value="1"/>
</dbReference>
<evidence type="ECO:0000256" key="7">
    <source>
        <dbReference type="ARBA" id="ARBA00022777"/>
    </source>
</evidence>
<proteinExistence type="predicted"/>